<dbReference type="Gene3D" id="3.90.1150.50">
    <property type="entry name" value="Transcription-repair-coupling factor, D7 domain"/>
    <property type="match status" value="1"/>
</dbReference>
<proteinExistence type="predicted"/>
<protein>
    <submittedName>
        <fullName evidence="1">Uncharacterized protein</fullName>
    </submittedName>
</protein>
<sequence>ANLSAEVKNLLYALRIKIQAVKAGIESITTEDGQIVLRRFQGIHFDKQQLEPFSRDGIKIGLTQLRLNPKRLGGEWQEVVEEVVGRVG</sequence>
<feature type="non-terminal residue" evidence="1">
    <location>
        <position position="1"/>
    </location>
</feature>
<gene>
    <name evidence="1" type="ORF">S03H2_18328</name>
</gene>
<dbReference type="SUPFAM" id="SSF143517">
    <property type="entry name" value="TRCF domain-like"/>
    <property type="match status" value="1"/>
</dbReference>
<dbReference type="InterPro" id="IPR037235">
    <property type="entry name" value="TRCF-like_C_D7"/>
</dbReference>
<reference evidence="1" key="1">
    <citation type="journal article" date="2014" name="Front. Microbiol.">
        <title>High frequency of phylogenetically diverse reductive dehalogenase-homologous genes in deep subseafloor sedimentary metagenomes.</title>
        <authorList>
            <person name="Kawai M."/>
            <person name="Futagami T."/>
            <person name="Toyoda A."/>
            <person name="Takaki Y."/>
            <person name="Nishi S."/>
            <person name="Hori S."/>
            <person name="Arai W."/>
            <person name="Tsubouchi T."/>
            <person name="Morono Y."/>
            <person name="Uchiyama I."/>
            <person name="Ito T."/>
            <person name="Fujiyama A."/>
            <person name="Inagaki F."/>
            <person name="Takami H."/>
        </authorList>
    </citation>
    <scope>NUCLEOTIDE SEQUENCE</scope>
    <source>
        <strain evidence="1">Expedition CK06-06</strain>
    </source>
</reference>
<dbReference type="EMBL" id="BARU01009503">
    <property type="protein sequence ID" value="GAH37894.1"/>
    <property type="molecule type" value="Genomic_DNA"/>
</dbReference>
<organism evidence="1">
    <name type="scientific">marine sediment metagenome</name>
    <dbReference type="NCBI Taxonomy" id="412755"/>
    <lineage>
        <taxon>unclassified sequences</taxon>
        <taxon>metagenomes</taxon>
        <taxon>ecological metagenomes</taxon>
    </lineage>
</organism>
<evidence type="ECO:0000313" key="1">
    <source>
        <dbReference type="EMBL" id="GAH37894.1"/>
    </source>
</evidence>
<accession>X1G8J7</accession>
<dbReference type="AlphaFoldDB" id="X1G8J7"/>
<comment type="caution">
    <text evidence="1">The sequence shown here is derived from an EMBL/GenBank/DDBJ whole genome shotgun (WGS) entry which is preliminary data.</text>
</comment>
<name>X1G8J7_9ZZZZ</name>